<gene>
    <name evidence="2" type="ORF">POM88_029068</name>
</gene>
<dbReference type="Gene3D" id="1.10.8.60">
    <property type="match status" value="1"/>
</dbReference>
<dbReference type="Pfam" id="PF17862">
    <property type="entry name" value="AAA_lid_3"/>
    <property type="match status" value="1"/>
</dbReference>
<dbReference type="InterPro" id="IPR041569">
    <property type="entry name" value="AAA_lid_3"/>
</dbReference>
<dbReference type="GO" id="GO:0016887">
    <property type="term" value="F:ATP hydrolysis activity"/>
    <property type="evidence" value="ECO:0007669"/>
    <property type="project" value="InterPro"/>
</dbReference>
<dbReference type="Proteomes" id="UP001237642">
    <property type="component" value="Unassembled WGS sequence"/>
</dbReference>
<evidence type="ECO:0000313" key="2">
    <source>
        <dbReference type="EMBL" id="KAK1372875.1"/>
    </source>
</evidence>
<dbReference type="PANTHER" id="PTHR48470:SF1">
    <property type="entry name" value="CELL DIVISION CONTROL PROTEIN 48 C ISOFORM 1"/>
    <property type="match status" value="1"/>
</dbReference>
<keyword evidence="3" id="KW-1185">Reference proteome</keyword>
<evidence type="ECO:0000259" key="1">
    <source>
        <dbReference type="Pfam" id="PF17862"/>
    </source>
</evidence>
<name>A0AAD8HT69_9APIA</name>
<evidence type="ECO:0000313" key="3">
    <source>
        <dbReference type="Proteomes" id="UP001237642"/>
    </source>
</evidence>
<reference evidence="2" key="1">
    <citation type="submission" date="2023-02" db="EMBL/GenBank/DDBJ databases">
        <title>Genome of toxic invasive species Heracleum sosnowskyi carries increased number of genes despite the absence of recent whole-genome duplications.</title>
        <authorList>
            <person name="Schelkunov M."/>
            <person name="Shtratnikova V."/>
            <person name="Makarenko M."/>
            <person name="Klepikova A."/>
            <person name="Omelchenko D."/>
            <person name="Novikova G."/>
            <person name="Obukhova E."/>
            <person name="Bogdanov V."/>
            <person name="Penin A."/>
            <person name="Logacheva M."/>
        </authorList>
    </citation>
    <scope>NUCLEOTIDE SEQUENCE</scope>
    <source>
        <strain evidence="2">Hsosn_3</strain>
        <tissue evidence="2">Leaf</tissue>
    </source>
</reference>
<dbReference type="AlphaFoldDB" id="A0AAD8HT69"/>
<protein>
    <recommendedName>
        <fullName evidence="1">AAA ATPase AAA+ lid domain-containing protein</fullName>
    </recommendedName>
</protein>
<accession>A0AAD8HT69</accession>
<comment type="caution">
    <text evidence="2">The sequence shown here is derived from an EMBL/GenBank/DDBJ whole genome shotgun (WGS) entry which is preliminary data.</text>
</comment>
<organism evidence="2 3">
    <name type="scientific">Heracleum sosnowskyi</name>
    <dbReference type="NCBI Taxonomy" id="360622"/>
    <lineage>
        <taxon>Eukaryota</taxon>
        <taxon>Viridiplantae</taxon>
        <taxon>Streptophyta</taxon>
        <taxon>Embryophyta</taxon>
        <taxon>Tracheophyta</taxon>
        <taxon>Spermatophyta</taxon>
        <taxon>Magnoliopsida</taxon>
        <taxon>eudicotyledons</taxon>
        <taxon>Gunneridae</taxon>
        <taxon>Pentapetalae</taxon>
        <taxon>asterids</taxon>
        <taxon>campanulids</taxon>
        <taxon>Apiales</taxon>
        <taxon>Apiaceae</taxon>
        <taxon>Apioideae</taxon>
        <taxon>apioid superclade</taxon>
        <taxon>Tordylieae</taxon>
        <taxon>Tordyliinae</taxon>
        <taxon>Heracleum</taxon>
    </lineage>
</organism>
<dbReference type="EMBL" id="JAUIZM010000007">
    <property type="protein sequence ID" value="KAK1372875.1"/>
    <property type="molecule type" value="Genomic_DNA"/>
</dbReference>
<sequence length="152" mass="16773">MNAGAATRVVHRVIGDGVGSEGSKVRAKIVADFDLLKIARCTPGFVGADLAALANKAGNLAMKRIIDQRKSELSIEPLVEENAEEWWRRPWTPEEMEKLRITMGDFEGIIEAFATATAVGTHEQIKFLVSQRCIKPLCGLVQKIKNYSCCKK</sequence>
<reference evidence="2" key="2">
    <citation type="submission" date="2023-05" db="EMBL/GenBank/DDBJ databases">
        <authorList>
            <person name="Schelkunov M.I."/>
        </authorList>
    </citation>
    <scope>NUCLEOTIDE SEQUENCE</scope>
    <source>
        <strain evidence="2">Hsosn_3</strain>
        <tissue evidence="2">Leaf</tissue>
    </source>
</reference>
<dbReference type="PANTHER" id="PTHR48470">
    <property type="entry name" value="CELL DIVISION CONTROL PROTEIN 48 C ISOFORM 1"/>
    <property type="match status" value="1"/>
</dbReference>
<feature type="domain" description="AAA ATPase AAA+ lid" evidence="1">
    <location>
        <begin position="32"/>
        <end position="69"/>
    </location>
</feature>
<proteinExistence type="predicted"/>
<dbReference type="InterPro" id="IPR055278">
    <property type="entry name" value="CDC48c"/>
</dbReference>